<dbReference type="RefSeq" id="WP_117586997.1">
    <property type="nucleotide sequence ID" value="NZ_QRVA01000006.1"/>
</dbReference>
<dbReference type="SMART" id="SM00507">
    <property type="entry name" value="HNHc"/>
    <property type="match status" value="1"/>
</dbReference>
<sequence>MKKEDRIKVWEKYGHHCAYCGKEIKFEDMQVDHFVPKNRGGYPRWSDKEGKYIVSHGEDSMENYMPSCRACNFRKRDMNIEQFRESIREQAEGLLRGAAKFQVSMSIAYGLLTPSFDKPIVFYFEECINYKDRLTKYIQGRLSELSDVDDYEPNKLALTNLLWFLDKVTSNEVIVAKLKIMSDADTKRKKYLSRYDGNESLYDDEYSKAVSTIAKECLKYLQNKKEVAYD</sequence>
<name>A0A3E5E2Y4_9BACT</name>
<organism evidence="2 3">
    <name type="scientific">Segatella copri</name>
    <dbReference type="NCBI Taxonomy" id="165179"/>
    <lineage>
        <taxon>Bacteria</taxon>
        <taxon>Pseudomonadati</taxon>
        <taxon>Bacteroidota</taxon>
        <taxon>Bacteroidia</taxon>
        <taxon>Bacteroidales</taxon>
        <taxon>Prevotellaceae</taxon>
        <taxon>Segatella</taxon>
    </lineage>
</organism>
<evidence type="ECO:0000313" key="3">
    <source>
        <dbReference type="Proteomes" id="UP000283872"/>
    </source>
</evidence>
<dbReference type="Proteomes" id="UP000283872">
    <property type="component" value="Unassembled WGS sequence"/>
</dbReference>
<keyword evidence="2" id="KW-0378">Hydrolase</keyword>
<accession>A0A3E5E2Y4</accession>
<evidence type="ECO:0000259" key="1">
    <source>
        <dbReference type="SMART" id="SM00507"/>
    </source>
</evidence>
<evidence type="ECO:0000313" key="2">
    <source>
        <dbReference type="EMBL" id="RGS18026.1"/>
    </source>
</evidence>
<dbReference type="GO" id="GO:0004519">
    <property type="term" value="F:endonuclease activity"/>
    <property type="evidence" value="ECO:0007669"/>
    <property type="project" value="UniProtKB-KW"/>
</dbReference>
<keyword evidence="2" id="KW-0255">Endonuclease</keyword>
<comment type="caution">
    <text evidence="2">The sequence shown here is derived from an EMBL/GenBank/DDBJ whole genome shotgun (WGS) entry which is preliminary data.</text>
</comment>
<reference evidence="2 3" key="1">
    <citation type="submission" date="2018-08" db="EMBL/GenBank/DDBJ databases">
        <title>A genome reference for cultivated species of the human gut microbiota.</title>
        <authorList>
            <person name="Zou Y."/>
            <person name="Xue W."/>
            <person name="Luo G."/>
        </authorList>
    </citation>
    <scope>NUCLEOTIDE SEQUENCE [LARGE SCALE GENOMIC DNA]</scope>
    <source>
        <strain evidence="2 3">AF24-12</strain>
    </source>
</reference>
<dbReference type="Gene3D" id="1.10.30.50">
    <property type="match status" value="1"/>
</dbReference>
<dbReference type="EMBL" id="QRVA01000006">
    <property type="protein sequence ID" value="RGS18026.1"/>
    <property type="molecule type" value="Genomic_DNA"/>
</dbReference>
<dbReference type="CDD" id="cd00085">
    <property type="entry name" value="HNHc"/>
    <property type="match status" value="1"/>
</dbReference>
<gene>
    <name evidence="2" type="ORF">DWY11_04380</name>
</gene>
<dbReference type="InterPro" id="IPR003615">
    <property type="entry name" value="HNH_nuc"/>
</dbReference>
<protein>
    <submittedName>
        <fullName evidence="2">HNH endonuclease</fullName>
    </submittedName>
</protein>
<dbReference type="AlphaFoldDB" id="A0A3E5E2Y4"/>
<proteinExistence type="predicted"/>
<keyword evidence="2" id="KW-0540">Nuclease</keyword>
<feature type="domain" description="HNH nuclease" evidence="1">
    <location>
        <begin position="4"/>
        <end position="73"/>
    </location>
</feature>